<feature type="chain" id="PRO_5047100658" description="DUF4468 domain-containing protein" evidence="1">
    <location>
        <begin position="19"/>
        <end position="193"/>
    </location>
</feature>
<gene>
    <name evidence="2" type="ORF">J2X31_002458</name>
</gene>
<dbReference type="Proteomes" id="UP001255185">
    <property type="component" value="Unassembled WGS sequence"/>
</dbReference>
<keyword evidence="3" id="KW-1185">Reference proteome</keyword>
<keyword evidence="1" id="KW-0732">Signal</keyword>
<proteinExistence type="predicted"/>
<evidence type="ECO:0000313" key="3">
    <source>
        <dbReference type="Proteomes" id="UP001255185"/>
    </source>
</evidence>
<comment type="caution">
    <text evidence="2">The sequence shown here is derived from an EMBL/GenBank/DDBJ whole genome shotgun (WGS) entry which is preliminary data.</text>
</comment>
<protein>
    <recommendedName>
        <fullName evidence="4">DUF4468 domain-containing protein</fullName>
    </recommendedName>
</protein>
<organism evidence="2 3">
    <name type="scientific">Flavobacterium arsenatis</name>
    <dbReference type="NCBI Taxonomy" id="1484332"/>
    <lineage>
        <taxon>Bacteria</taxon>
        <taxon>Pseudomonadati</taxon>
        <taxon>Bacteroidota</taxon>
        <taxon>Flavobacteriia</taxon>
        <taxon>Flavobacteriales</taxon>
        <taxon>Flavobacteriaceae</taxon>
        <taxon>Flavobacterium</taxon>
    </lineage>
</organism>
<reference evidence="2 3" key="1">
    <citation type="submission" date="2023-07" db="EMBL/GenBank/DDBJ databases">
        <title>Sorghum-associated microbial communities from plants grown in Nebraska, USA.</title>
        <authorList>
            <person name="Schachtman D."/>
        </authorList>
    </citation>
    <scope>NUCLEOTIDE SEQUENCE [LARGE SCALE GENOMIC DNA]</scope>
    <source>
        <strain evidence="2 3">3773</strain>
    </source>
</reference>
<dbReference type="RefSeq" id="WP_310027010.1">
    <property type="nucleotide sequence ID" value="NZ_JAVDVI010000010.1"/>
</dbReference>
<evidence type="ECO:0008006" key="4">
    <source>
        <dbReference type="Google" id="ProtNLM"/>
    </source>
</evidence>
<evidence type="ECO:0000313" key="2">
    <source>
        <dbReference type="EMBL" id="MDR6968435.1"/>
    </source>
</evidence>
<sequence>MRYIIFLSILFFSFNVQGQNAYFVDKKGKKTIMRDDAVDFYLIDQRLSYKQVGKTWEKYIKFSDLDYAKWDGLYFKVLKIGKSKRDRGLFLHAETKTHKLFTVAVSQSSTSSTGFTRSTMWYRVLIVDAKYNVIEDMEFKSFKGDKEEREKVGPLIRKYFSDCDTLIQNLNSTGEDEDKIQDFLSSPAYINCQ</sequence>
<feature type="signal peptide" evidence="1">
    <location>
        <begin position="1"/>
        <end position="18"/>
    </location>
</feature>
<accession>A0ABU1TRD7</accession>
<name>A0ABU1TRD7_9FLAO</name>
<evidence type="ECO:0000256" key="1">
    <source>
        <dbReference type="SAM" id="SignalP"/>
    </source>
</evidence>
<dbReference type="EMBL" id="JAVDVI010000010">
    <property type="protein sequence ID" value="MDR6968435.1"/>
    <property type="molecule type" value="Genomic_DNA"/>
</dbReference>